<evidence type="ECO:0000256" key="4">
    <source>
        <dbReference type="ARBA" id="ARBA00022989"/>
    </source>
</evidence>
<feature type="transmembrane region" description="Helical" evidence="6">
    <location>
        <begin position="182"/>
        <end position="200"/>
    </location>
</feature>
<dbReference type="GO" id="GO:0022857">
    <property type="term" value="F:transmembrane transporter activity"/>
    <property type="evidence" value="ECO:0007669"/>
    <property type="project" value="InterPro"/>
</dbReference>
<dbReference type="Gene3D" id="1.20.1250.20">
    <property type="entry name" value="MFS general substrate transporter like domains"/>
    <property type="match status" value="1"/>
</dbReference>
<organism evidence="7">
    <name type="scientific">freshwater metagenome</name>
    <dbReference type="NCBI Taxonomy" id="449393"/>
    <lineage>
        <taxon>unclassified sequences</taxon>
        <taxon>metagenomes</taxon>
        <taxon>ecological metagenomes</taxon>
    </lineage>
</organism>
<evidence type="ECO:0000256" key="2">
    <source>
        <dbReference type="ARBA" id="ARBA00022475"/>
    </source>
</evidence>
<keyword evidence="3 6" id="KW-0812">Transmembrane</keyword>
<dbReference type="GO" id="GO:0005886">
    <property type="term" value="C:plasma membrane"/>
    <property type="evidence" value="ECO:0007669"/>
    <property type="project" value="UniProtKB-SubCell"/>
</dbReference>
<feature type="transmembrane region" description="Helical" evidence="6">
    <location>
        <begin position="398"/>
        <end position="417"/>
    </location>
</feature>
<dbReference type="PANTHER" id="PTHR23513:SF17">
    <property type="entry name" value="MEMBRANE PROTEIN"/>
    <property type="match status" value="1"/>
</dbReference>
<dbReference type="InterPro" id="IPR036259">
    <property type="entry name" value="MFS_trans_sf"/>
</dbReference>
<feature type="transmembrane region" description="Helical" evidence="6">
    <location>
        <begin position="50"/>
        <end position="71"/>
    </location>
</feature>
<dbReference type="PANTHER" id="PTHR23513">
    <property type="entry name" value="INTEGRAL MEMBRANE EFFLUX PROTEIN-RELATED"/>
    <property type="match status" value="1"/>
</dbReference>
<dbReference type="EMBL" id="CAEZUA010000011">
    <property type="protein sequence ID" value="CAB4583322.1"/>
    <property type="molecule type" value="Genomic_DNA"/>
</dbReference>
<keyword evidence="4 6" id="KW-1133">Transmembrane helix</keyword>
<reference evidence="7" key="1">
    <citation type="submission" date="2020-05" db="EMBL/GenBank/DDBJ databases">
        <authorList>
            <person name="Chiriac C."/>
            <person name="Salcher M."/>
            <person name="Ghai R."/>
            <person name="Kavagutti S V."/>
        </authorList>
    </citation>
    <scope>NUCLEOTIDE SEQUENCE</scope>
</reference>
<feature type="transmembrane region" description="Helical" evidence="6">
    <location>
        <begin position="369"/>
        <end position="392"/>
    </location>
</feature>
<feature type="transmembrane region" description="Helical" evidence="6">
    <location>
        <begin position="278"/>
        <end position="299"/>
    </location>
</feature>
<dbReference type="InterPro" id="IPR011701">
    <property type="entry name" value="MFS"/>
</dbReference>
<evidence type="ECO:0000313" key="7">
    <source>
        <dbReference type="EMBL" id="CAB4583322.1"/>
    </source>
</evidence>
<keyword evidence="2" id="KW-1003">Cell membrane</keyword>
<evidence type="ECO:0000256" key="3">
    <source>
        <dbReference type="ARBA" id="ARBA00022692"/>
    </source>
</evidence>
<protein>
    <submittedName>
        <fullName evidence="7">Unannotated protein</fullName>
    </submittedName>
</protein>
<evidence type="ECO:0000313" key="8">
    <source>
        <dbReference type="EMBL" id="CAB5070503.1"/>
    </source>
</evidence>
<dbReference type="Pfam" id="PF07690">
    <property type="entry name" value="MFS_1"/>
    <property type="match status" value="1"/>
</dbReference>
<gene>
    <name evidence="7" type="ORF">UFOPK1773_00304</name>
    <name evidence="8" type="ORF">UFOPK4372_00272</name>
</gene>
<dbReference type="CDD" id="cd06173">
    <property type="entry name" value="MFS_MefA_like"/>
    <property type="match status" value="1"/>
</dbReference>
<dbReference type="SUPFAM" id="SSF103473">
    <property type="entry name" value="MFS general substrate transporter"/>
    <property type="match status" value="1"/>
</dbReference>
<evidence type="ECO:0000256" key="5">
    <source>
        <dbReference type="ARBA" id="ARBA00023136"/>
    </source>
</evidence>
<evidence type="ECO:0000256" key="6">
    <source>
        <dbReference type="SAM" id="Phobius"/>
    </source>
</evidence>
<keyword evidence="5 6" id="KW-0472">Membrane</keyword>
<feature type="transmembrane region" description="Helical" evidence="6">
    <location>
        <begin position="243"/>
        <end position="263"/>
    </location>
</feature>
<feature type="transmembrane region" description="Helical" evidence="6">
    <location>
        <begin position="83"/>
        <end position="103"/>
    </location>
</feature>
<feature type="transmembrane region" description="Helical" evidence="6">
    <location>
        <begin position="109"/>
        <end position="136"/>
    </location>
</feature>
<comment type="subcellular location">
    <subcellularLocation>
        <location evidence="1">Cell membrane</location>
        <topology evidence="1">Multi-pass membrane protein</topology>
    </subcellularLocation>
</comment>
<dbReference type="AlphaFoldDB" id="A0A6J6F3C2"/>
<accession>A0A6J6F3C2</accession>
<name>A0A6J6F3C2_9ZZZZ</name>
<proteinExistence type="predicted"/>
<sequence length="426" mass="45621">MQSLNFLGLLRHPRLSRLFAARWTGQVTDGVFQSALASFLLFSPERQTDALSAALAFTIVLLPYSIVGPFIGTILDRVSRQKAIFFSNLIRGIDLLVISFFIFQGKTGIELTVVVLVAFGINRLILAGLSAGLPLLTDQPSLISANAMAVTGGSICVVLGGGLGFGIRKFLESFGNANHSDALIVFVASGGYFLSSILVLRLKRNEIGPLEHERKSASFTQGFIEMRDGFAFLNRHVDAARGILATAVQRGSLTALLLVALLLERNTFNSPDNPDAGLSGLALALSIAGVGITCGALIAPLGVSRLGRHRWIRLMIFLNVFPPLLLALSQQPIPLYLTAFFGSVFGQSLKVTNDALVQSKIDDYFRGRVFAVYDVVVNGAIVSGALIASLILPASGKSIVLPIIVSLFSLITGARLLRKSKFSFVS</sequence>
<dbReference type="EMBL" id="CAFBQZ010000010">
    <property type="protein sequence ID" value="CAB5070503.1"/>
    <property type="molecule type" value="Genomic_DNA"/>
</dbReference>
<feature type="transmembrane region" description="Helical" evidence="6">
    <location>
        <begin position="311"/>
        <end position="329"/>
    </location>
</feature>
<evidence type="ECO:0000256" key="1">
    <source>
        <dbReference type="ARBA" id="ARBA00004651"/>
    </source>
</evidence>
<feature type="transmembrane region" description="Helical" evidence="6">
    <location>
        <begin position="148"/>
        <end position="167"/>
    </location>
</feature>